<dbReference type="EMBL" id="BKAL01000002">
    <property type="protein sequence ID" value="GEP67946.1"/>
    <property type="molecule type" value="Genomic_DNA"/>
</dbReference>
<dbReference type="PROSITE" id="PS00455">
    <property type="entry name" value="AMP_BINDING"/>
    <property type="match status" value="1"/>
</dbReference>
<dbReference type="Gene3D" id="3.40.50.12780">
    <property type="entry name" value="N-terminal domain of ligase-like"/>
    <property type="match status" value="1"/>
</dbReference>
<evidence type="ECO:0000256" key="5">
    <source>
        <dbReference type="ARBA" id="ARBA00032875"/>
    </source>
</evidence>
<keyword evidence="3" id="KW-0276">Fatty acid metabolism</keyword>
<gene>
    <name evidence="8" type="ORF">CSO01_06610</name>
</gene>
<evidence type="ECO:0000256" key="4">
    <source>
        <dbReference type="ARBA" id="ARBA00023098"/>
    </source>
</evidence>
<evidence type="ECO:0000256" key="1">
    <source>
        <dbReference type="ARBA" id="ARBA00006432"/>
    </source>
</evidence>
<dbReference type="Proteomes" id="UP000321798">
    <property type="component" value="Unassembled WGS sequence"/>
</dbReference>
<dbReference type="PANTHER" id="PTHR43272:SF32">
    <property type="entry name" value="AMP-DEPENDENT SYNTHETASE_LIGASE DOMAIN-CONTAINING PROTEIN"/>
    <property type="match status" value="1"/>
</dbReference>
<reference evidence="8 9" key="1">
    <citation type="submission" date="2019-07" db="EMBL/GenBank/DDBJ databases">
        <title>Whole genome shotgun sequence of Cellulomonas soli NBRC 109434.</title>
        <authorList>
            <person name="Hosoyama A."/>
            <person name="Uohara A."/>
            <person name="Ohji S."/>
            <person name="Ichikawa N."/>
        </authorList>
    </citation>
    <scope>NUCLEOTIDE SEQUENCE [LARGE SCALE GENOMIC DNA]</scope>
    <source>
        <strain evidence="8 9">NBRC 109434</strain>
    </source>
</reference>
<dbReference type="GO" id="GO:0004467">
    <property type="term" value="F:long-chain fatty acid-CoA ligase activity"/>
    <property type="evidence" value="ECO:0007669"/>
    <property type="project" value="TreeGrafter"/>
</dbReference>
<evidence type="ECO:0000256" key="3">
    <source>
        <dbReference type="ARBA" id="ARBA00022832"/>
    </source>
</evidence>
<keyword evidence="9" id="KW-1185">Reference proteome</keyword>
<feature type="region of interest" description="Disordered" evidence="6">
    <location>
        <begin position="13"/>
        <end position="66"/>
    </location>
</feature>
<organism evidence="8 9">
    <name type="scientific">Cellulomonas soli</name>
    <dbReference type="NCBI Taxonomy" id="931535"/>
    <lineage>
        <taxon>Bacteria</taxon>
        <taxon>Bacillati</taxon>
        <taxon>Actinomycetota</taxon>
        <taxon>Actinomycetes</taxon>
        <taxon>Micrococcales</taxon>
        <taxon>Cellulomonadaceae</taxon>
        <taxon>Cellulomonas</taxon>
    </lineage>
</organism>
<dbReference type="InterPro" id="IPR020845">
    <property type="entry name" value="AMP-binding_CS"/>
</dbReference>
<evidence type="ECO:0000313" key="9">
    <source>
        <dbReference type="Proteomes" id="UP000321798"/>
    </source>
</evidence>
<evidence type="ECO:0000256" key="6">
    <source>
        <dbReference type="SAM" id="MobiDB-lite"/>
    </source>
</evidence>
<dbReference type="CDD" id="cd05907">
    <property type="entry name" value="VL_LC_FACS_like"/>
    <property type="match status" value="1"/>
</dbReference>
<feature type="domain" description="AMP-dependent synthetase/ligase" evidence="7">
    <location>
        <begin position="95"/>
        <end position="498"/>
    </location>
</feature>
<evidence type="ECO:0000256" key="2">
    <source>
        <dbReference type="ARBA" id="ARBA00022598"/>
    </source>
</evidence>
<keyword evidence="4" id="KW-0443">Lipid metabolism</keyword>
<dbReference type="AlphaFoldDB" id="A0A512P9V8"/>
<sequence length="673" mass="72078">MCVFAPPRWSGWSRTDPVRAPGNASARGRPWRASPTHAREPGRGYLDARPTHEAQRPVSSRATIAPSANGVSMDEFSTPLLVDIDAARNLNDLLADRAASTPDRVLVERKGDDGTWTPLTVRAFDTEVVAVAKGLVARGVQPGDRVGIMSRTRYEWTLLDWAVWAAGAVPVPLYETSSAEQVLWILTNADVSLLVVEQATHAAVVEEVRDQAPTLREVLRIDEGAIASLVAAGADVGDEEIARRRSLAGLEDVATIIYTSGTTGRPKGVELTHGNFALLTTNAAAKLHEILDGPGARTLLFMPLAHVFARFIEVLCVVAGATMGHTPDTRDLVPDLQSFRPTFILSVPRVFEKVYNSAEQKAAAGGKGAIFQRAAKTAIVYSRALDTPSGPSPWLRLQHKVADVLVLSKLRAVLGGQAKWAISGGAPLGERLGHFYRGVGLVVLEGYGLTETTAPATVNLPDRTKIGTVGPALPGTALRIAPDGEVEIKGIQVFRGYHANESATDEAMDDGWFRTGDLGSIDADGFLRITGRKKEIIVTAGGKNVAPAVLEDRLRGHPLVSQVVVVGDQRPFIGALITLDPEGVPGWLSAHGKPEMSLAEAAKDPDVLASLDRAVERTNKAVSRAESIRKYRILDTDLTIANGFLTPKLSVRRAEVLKAFAVDIDAIYEGGKD</sequence>
<comment type="caution">
    <text evidence="8">The sequence shown here is derived from an EMBL/GenBank/DDBJ whole genome shotgun (WGS) entry which is preliminary data.</text>
</comment>
<evidence type="ECO:0000313" key="8">
    <source>
        <dbReference type="EMBL" id="GEP67946.1"/>
    </source>
</evidence>
<dbReference type="Pfam" id="PF00501">
    <property type="entry name" value="AMP-binding"/>
    <property type="match status" value="1"/>
</dbReference>
<dbReference type="InterPro" id="IPR000873">
    <property type="entry name" value="AMP-dep_synth/lig_dom"/>
</dbReference>
<dbReference type="PANTHER" id="PTHR43272">
    <property type="entry name" value="LONG-CHAIN-FATTY-ACID--COA LIGASE"/>
    <property type="match status" value="1"/>
</dbReference>
<dbReference type="InterPro" id="IPR042099">
    <property type="entry name" value="ANL_N_sf"/>
</dbReference>
<keyword evidence="2 8" id="KW-0436">Ligase</keyword>
<accession>A0A512P9V8</accession>
<name>A0A512P9V8_9CELL</name>
<comment type="similarity">
    <text evidence="1">Belongs to the ATP-dependent AMP-binding enzyme family.</text>
</comment>
<evidence type="ECO:0000259" key="7">
    <source>
        <dbReference type="Pfam" id="PF00501"/>
    </source>
</evidence>
<proteinExistence type="inferred from homology"/>
<dbReference type="Pfam" id="PF23562">
    <property type="entry name" value="AMP-binding_C_3"/>
    <property type="match status" value="1"/>
</dbReference>
<protein>
    <recommendedName>
        <fullName evidence="5">Acyl-CoA synthetase</fullName>
    </recommendedName>
</protein>
<dbReference type="SUPFAM" id="SSF56801">
    <property type="entry name" value="Acetyl-CoA synthetase-like"/>
    <property type="match status" value="1"/>
</dbReference>
<dbReference type="GO" id="GO:0016020">
    <property type="term" value="C:membrane"/>
    <property type="evidence" value="ECO:0007669"/>
    <property type="project" value="TreeGrafter"/>
</dbReference>